<comment type="similarity">
    <text evidence="10">Belongs to the DHHC palmitoyltransferase family.</text>
</comment>
<keyword evidence="14" id="KW-1185">Reference proteome</keyword>
<dbReference type="PANTHER" id="PTHR22883:SF43">
    <property type="entry name" value="PALMITOYLTRANSFERASE APP"/>
    <property type="match status" value="1"/>
</dbReference>
<dbReference type="EC" id="2.3.1.225" evidence="10"/>
<dbReference type="OrthoDB" id="4096362at2759"/>
<proteinExistence type="inferred from homology"/>
<evidence type="ECO:0000256" key="5">
    <source>
        <dbReference type="ARBA" id="ARBA00023136"/>
    </source>
</evidence>
<gene>
    <name evidence="13" type="ORF">AMSG_03870</name>
</gene>
<feature type="domain" description="Palmitoyltransferase DHHC" evidence="12">
    <location>
        <begin position="151"/>
        <end position="280"/>
    </location>
</feature>
<keyword evidence="8 10" id="KW-0012">Acyltransferase</keyword>
<keyword evidence="7" id="KW-0449">Lipoprotein</keyword>
<dbReference type="InterPro" id="IPR039859">
    <property type="entry name" value="PFA4/ZDH16/20/ERF2-like"/>
</dbReference>
<dbReference type="PROSITE" id="PS50216">
    <property type="entry name" value="DHHC"/>
    <property type="match status" value="1"/>
</dbReference>
<dbReference type="Proteomes" id="UP000054408">
    <property type="component" value="Unassembled WGS sequence"/>
</dbReference>
<organism evidence="13 14">
    <name type="scientific">Thecamonas trahens ATCC 50062</name>
    <dbReference type="NCBI Taxonomy" id="461836"/>
    <lineage>
        <taxon>Eukaryota</taxon>
        <taxon>Apusozoa</taxon>
        <taxon>Apusomonadida</taxon>
        <taxon>Apusomonadidae</taxon>
        <taxon>Thecamonas</taxon>
    </lineage>
</organism>
<protein>
    <recommendedName>
        <fullName evidence="10">Palmitoyltransferase</fullName>
        <ecNumber evidence="10">2.3.1.225</ecNumber>
    </recommendedName>
</protein>
<dbReference type="GO" id="GO:0005783">
    <property type="term" value="C:endoplasmic reticulum"/>
    <property type="evidence" value="ECO:0007669"/>
    <property type="project" value="TreeGrafter"/>
</dbReference>
<dbReference type="Pfam" id="PF01529">
    <property type="entry name" value="DHHC"/>
    <property type="match status" value="1"/>
</dbReference>
<evidence type="ECO:0000256" key="1">
    <source>
        <dbReference type="ARBA" id="ARBA00004127"/>
    </source>
</evidence>
<feature type="compositionally biased region" description="Polar residues" evidence="11">
    <location>
        <begin position="1"/>
        <end position="11"/>
    </location>
</feature>
<feature type="region of interest" description="Disordered" evidence="11">
    <location>
        <begin position="1"/>
        <end position="21"/>
    </location>
</feature>
<evidence type="ECO:0000259" key="12">
    <source>
        <dbReference type="Pfam" id="PF01529"/>
    </source>
</evidence>
<keyword evidence="2 10" id="KW-0808">Transferase</keyword>
<sequence length="480" mass="50876">MTSAGESSTGGTDLDEAGASGGSRRVPLYKVYPSSNHYGCGGRAVAGPDWHTFAIAFAATVIPQIVFVAGLMDDVAETLATTTAGRVVLVIAVLAVLAVMDISLVLARYTDPGIVPRQARADDEARVWTRAEGELVEAREVVVGREGETVAANYCETCRLYRPPRASHCGVCDNCVLHFDHHCPWTGNCVGLRNYKYYLAFVWSTTLGLTLIIALCLSYLFEVSSGSEQTALGQAGSGGRPTLALVLIVYAVIIVWPVGGLAVFHIYLVAAGRSTKETIKGLPYQLYGSSGWRNLARVLCMHPPAALDFTSLVPAASRAYRDEDDETRGSSFVDATESDATIPVLTFTDEEYAATAAVAAPAMDSISSSSSLSSSISGVAVAGRSREAALEANARARAQASTRALDNSSDLGPTGVEAMVAPIYRERLAALLSESSGSSRTSSESASAPTSELVYLSSYQFTSRILARERSRQHGESRST</sequence>
<evidence type="ECO:0000313" key="13">
    <source>
        <dbReference type="EMBL" id="KNC47639.1"/>
    </source>
</evidence>
<accession>A0A0L0D5L9</accession>
<comment type="catalytic activity">
    <reaction evidence="9 10">
        <text>L-cysteinyl-[protein] + hexadecanoyl-CoA = S-hexadecanoyl-L-cysteinyl-[protein] + CoA</text>
        <dbReference type="Rhea" id="RHEA:36683"/>
        <dbReference type="Rhea" id="RHEA-COMP:10131"/>
        <dbReference type="Rhea" id="RHEA-COMP:11032"/>
        <dbReference type="ChEBI" id="CHEBI:29950"/>
        <dbReference type="ChEBI" id="CHEBI:57287"/>
        <dbReference type="ChEBI" id="CHEBI:57379"/>
        <dbReference type="ChEBI" id="CHEBI:74151"/>
        <dbReference type="EC" id="2.3.1.225"/>
    </reaction>
</comment>
<keyword evidence="5 10" id="KW-0472">Membrane</keyword>
<reference evidence="13 14" key="1">
    <citation type="submission" date="2010-05" db="EMBL/GenBank/DDBJ databases">
        <title>The Genome Sequence of Thecamonas trahens ATCC 50062.</title>
        <authorList>
            <consortium name="The Broad Institute Genome Sequencing Platform"/>
            <person name="Russ C."/>
            <person name="Cuomo C."/>
            <person name="Shea T."/>
            <person name="Young S.K."/>
            <person name="Zeng Q."/>
            <person name="Koehrsen M."/>
            <person name="Haas B."/>
            <person name="Borodovsky M."/>
            <person name="Guigo R."/>
            <person name="Alvarado L."/>
            <person name="Berlin A."/>
            <person name="Bochicchio J."/>
            <person name="Borenstein D."/>
            <person name="Chapman S."/>
            <person name="Chen Z."/>
            <person name="Freedman E."/>
            <person name="Gellesch M."/>
            <person name="Goldberg J."/>
            <person name="Griggs A."/>
            <person name="Gujja S."/>
            <person name="Heilman E."/>
            <person name="Heiman D."/>
            <person name="Hepburn T."/>
            <person name="Howarth C."/>
            <person name="Jen D."/>
            <person name="Larson L."/>
            <person name="Mehta T."/>
            <person name="Park D."/>
            <person name="Pearson M."/>
            <person name="Roberts A."/>
            <person name="Saif S."/>
            <person name="Shenoy N."/>
            <person name="Sisk P."/>
            <person name="Stolte C."/>
            <person name="Sykes S."/>
            <person name="Thomson T."/>
            <person name="Walk T."/>
            <person name="White J."/>
            <person name="Yandava C."/>
            <person name="Burger G."/>
            <person name="Gray M.W."/>
            <person name="Holland P.W.H."/>
            <person name="King N."/>
            <person name="Lang F.B.F."/>
            <person name="Roger A.J."/>
            <person name="Ruiz-Trillo I."/>
            <person name="Lander E."/>
            <person name="Nusbaum C."/>
        </authorList>
    </citation>
    <scope>NUCLEOTIDE SEQUENCE [LARGE SCALE GENOMIC DNA]</scope>
    <source>
        <strain evidence="13 14">ATCC 50062</strain>
    </source>
</reference>
<dbReference type="AlphaFoldDB" id="A0A0L0D5L9"/>
<evidence type="ECO:0000256" key="3">
    <source>
        <dbReference type="ARBA" id="ARBA00022692"/>
    </source>
</evidence>
<keyword evidence="3 10" id="KW-0812">Transmembrane</keyword>
<dbReference type="GO" id="GO:0019706">
    <property type="term" value="F:protein-cysteine S-palmitoyltransferase activity"/>
    <property type="evidence" value="ECO:0007669"/>
    <property type="project" value="UniProtKB-EC"/>
</dbReference>
<dbReference type="RefSeq" id="XP_013759123.1">
    <property type="nucleotide sequence ID" value="XM_013903669.1"/>
</dbReference>
<evidence type="ECO:0000256" key="2">
    <source>
        <dbReference type="ARBA" id="ARBA00022679"/>
    </source>
</evidence>
<evidence type="ECO:0000313" key="14">
    <source>
        <dbReference type="Proteomes" id="UP000054408"/>
    </source>
</evidence>
<comment type="subcellular location">
    <subcellularLocation>
        <location evidence="1">Endomembrane system</location>
        <topology evidence="1">Multi-pass membrane protein</topology>
    </subcellularLocation>
</comment>
<evidence type="ECO:0000256" key="4">
    <source>
        <dbReference type="ARBA" id="ARBA00022989"/>
    </source>
</evidence>
<evidence type="ECO:0000256" key="10">
    <source>
        <dbReference type="RuleBase" id="RU079119"/>
    </source>
</evidence>
<name>A0A0L0D5L9_THETB</name>
<keyword evidence="4 10" id="KW-1133">Transmembrane helix</keyword>
<dbReference type="PANTHER" id="PTHR22883">
    <property type="entry name" value="ZINC FINGER DHHC DOMAIN CONTAINING PROTEIN"/>
    <property type="match status" value="1"/>
</dbReference>
<keyword evidence="6" id="KW-0564">Palmitate</keyword>
<dbReference type="eggNOG" id="KOG1311">
    <property type="taxonomic scope" value="Eukaryota"/>
</dbReference>
<dbReference type="EMBL" id="GL349448">
    <property type="protein sequence ID" value="KNC47639.1"/>
    <property type="molecule type" value="Genomic_DNA"/>
</dbReference>
<dbReference type="STRING" id="461836.A0A0L0D5L9"/>
<dbReference type="GO" id="GO:0005794">
    <property type="term" value="C:Golgi apparatus"/>
    <property type="evidence" value="ECO:0007669"/>
    <property type="project" value="TreeGrafter"/>
</dbReference>
<dbReference type="InterPro" id="IPR001594">
    <property type="entry name" value="Palmitoyltrfase_DHHC"/>
</dbReference>
<feature type="transmembrane region" description="Helical" evidence="10">
    <location>
        <begin position="197"/>
        <end position="221"/>
    </location>
</feature>
<dbReference type="GO" id="GO:0006612">
    <property type="term" value="P:protein targeting to membrane"/>
    <property type="evidence" value="ECO:0007669"/>
    <property type="project" value="TreeGrafter"/>
</dbReference>
<comment type="domain">
    <text evidence="10">The DHHC domain is required for palmitoyltransferase activity.</text>
</comment>
<feature type="transmembrane region" description="Helical" evidence="10">
    <location>
        <begin position="53"/>
        <end position="72"/>
    </location>
</feature>
<feature type="transmembrane region" description="Helical" evidence="10">
    <location>
        <begin position="241"/>
        <end position="270"/>
    </location>
</feature>
<evidence type="ECO:0000256" key="6">
    <source>
        <dbReference type="ARBA" id="ARBA00023139"/>
    </source>
</evidence>
<evidence type="ECO:0000256" key="7">
    <source>
        <dbReference type="ARBA" id="ARBA00023288"/>
    </source>
</evidence>
<evidence type="ECO:0000256" key="9">
    <source>
        <dbReference type="ARBA" id="ARBA00048048"/>
    </source>
</evidence>
<evidence type="ECO:0000256" key="8">
    <source>
        <dbReference type="ARBA" id="ARBA00023315"/>
    </source>
</evidence>
<evidence type="ECO:0000256" key="11">
    <source>
        <dbReference type="SAM" id="MobiDB-lite"/>
    </source>
</evidence>
<dbReference type="GeneID" id="25563441"/>
<feature type="transmembrane region" description="Helical" evidence="10">
    <location>
        <begin position="84"/>
        <end position="107"/>
    </location>
</feature>